<dbReference type="EMBL" id="QNRM01000002">
    <property type="protein sequence ID" value="RBP22333.1"/>
    <property type="molecule type" value="Genomic_DNA"/>
</dbReference>
<evidence type="ECO:0000256" key="1">
    <source>
        <dbReference type="ARBA" id="ARBA00004561"/>
    </source>
</evidence>
<evidence type="ECO:0000256" key="4">
    <source>
        <dbReference type="ARBA" id="ARBA00023263"/>
    </source>
</evidence>
<comment type="caution">
    <text evidence="6">The sequence shown here is derived from an EMBL/GenBank/DDBJ whole genome shotgun (WGS) entry which is preliminary data.</text>
</comment>
<dbReference type="InterPro" id="IPR050263">
    <property type="entry name" value="Bact_Fimbrial_Adh_Pro"/>
</dbReference>
<evidence type="ECO:0000313" key="6">
    <source>
        <dbReference type="EMBL" id="RBP22333.1"/>
    </source>
</evidence>
<feature type="signal peptide" evidence="5">
    <location>
        <begin position="1"/>
        <end position="23"/>
    </location>
</feature>
<dbReference type="GeneID" id="99731356"/>
<dbReference type="InterPro" id="IPR039458">
    <property type="entry name" value="FimA-like"/>
</dbReference>
<comment type="similarity">
    <text evidence="2">Belongs to the fimbrial protein family.</text>
</comment>
<proteinExistence type="inferred from homology"/>
<organism evidence="6 7">
    <name type="scientific">Achromobacter marplatensis</name>
    <dbReference type="NCBI Taxonomy" id="470868"/>
    <lineage>
        <taxon>Bacteria</taxon>
        <taxon>Pseudomonadati</taxon>
        <taxon>Pseudomonadota</taxon>
        <taxon>Betaproteobacteria</taxon>
        <taxon>Burkholderiales</taxon>
        <taxon>Alcaligenaceae</taxon>
        <taxon>Achromobacter</taxon>
    </lineage>
</organism>
<dbReference type="Proteomes" id="UP000252124">
    <property type="component" value="Unassembled WGS sequence"/>
</dbReference>
<sequence>MNRSLLASSILALAATLPSLAQANGGTITINGEITSQTCKIENGNGDITVTLPKIAAGRMQGVQTAGATRFVIRLTECEAPTGGVRAFFEHGTGVTSDGRLSNVAAVNSAAGVDVELFNIENNNQINIGTSEEAQNTNFVEIASGAATLTYGARYYRTAATVTAGLVRAQAVYSLNYR</sequence>
<name>A0ABX9GE04_9BURK</name>
<reference evidence="6 7" key="1">
    <citation type="submission" date="2018-06" db="EMBL/GenBank/DDBJ databases">
        <title>Genomic Encyclopedia of Type Strains, Phase III (KMG-III): the genomes of soil and plant-associated and newly described type strains.</title>
        <authorList>
            <person name="Whitman W."/>
        </authorList>
    </citation>
    <scope>NUCLEOTIDE SEQUENCE [LARGE SCALE GENOMIC DNA]</scope>
    <source>
        <strain evidence="6 7">CECT 7342</strain>
    </source>
</reference>
<evidence type="ECO:0000313" key="7">
    <source>
        <dbReference type="Proteomes" id="UP000252124"/>
    </source>
</evidence>
<dbReference type="PANTHER" id="PTHR33420">
    <property type="entry name" value="FIMBRIAL SUBUNIT ELFA-RELATED"/>
    <property type="match status" value="1"/>
</dbReference>
<dbReference type="PANTHER" id="PTHR33420:SF3">
    <property type="entry name" value="FIMBRIAL SUBUNIT ELFA"/>
    <property type="match status" value="1"/>
</dbReference>
<feature type="chain" id="PRO_5047192400" evidence="5">
    <location>
        <begin position="24"/>
        <end position="178"/>
    </location>
</feature>
<accession>A0ABX9GE04</accession>
<gene>
    <name evidence="6" type="ORF">DFP87_10269</name>
</gene>
<keyword evidence="7" id="KW-1185">Reference proteome</keyword>
<keyword evidence="4" id="KW-0281">Fimbrium</keyword>
<evidence type="ECO:0000256" key="3">
    <source>
        <dbReference type="ARBA" id="ARBA00022729"/>
    </source>
</evidence>
<evidence type="ECO:0000256" key="5">
    <source>
        <dbReference type="SAM" id="SignalP"/>
    </source>
</evidence>
<dbReference type="Gene3D" id="2.60.40.1090">
    <property type="entry name" value="Fimbrial-type adhesion domain"/>
    <property type="match status" value="1"/>
</dbReference>
<protein>
    <submittedName>
        <fullName evidence="6">Major type 1 subunit fimbrin (Pilin)</fullName>
    </submittedName>
</protein>
<dbReference type="SUPFAM" id="SSF49401">
    <property type="entry name" value="Bacterial adhesins"/>
    <property type="match status" value="1"/>
</dbReference>
<dbReference type="InterPro" id="IPR008966">
    <property type="entry name" value="Adhesion_dom_sf"/>
</dbReference>
<dbReference type="RefSeq" id="WP_088587654.1">
    <property type="nucleotide sequence ID" value="NZ_CADIJU010000006.1"/>
</dbReference>
<comment type="subcellular location">
    <subcellularLocation>
        <location evidence="1">Fimbrium</location>
    </subcellularLocation>
</comment>
<dbReference type="Pfam" id="PF16970">
    <property type="entry name" value="FimA"/>
    <property type="match status" value="1"/>
</dbReference>
<evidence type="ECO:0000256" key="2">
    <source>
        <dbReference type="ARBA" id="ARBA00006671"/>
    </source>
</evidence>
<keyword evidence="3 5" id="KW-0732">Signal</keyword>
<dbReference type="InterPro" id="IPR036937">
    <property type="entry name" value="Adhesion_dom_fimbrial_sf"/>
</dbReference>